<protein>
    <submittedName>
        <fullName evidence="2">Uncharacterized protein</fullName>
    </submittedName>
</protein>
<keyword evidence="3" id="KW-1185">Reference proteome</keyword>
<dbReference type="EMBL" id="JACHNH010000001">
    <property type="protein sequence ID" value="MBB4762721.1"/>
    <property type="molecule type" value="Genomic_DNA"/>
</dbReference>
<evidence type="ECO:0000256" key="1">
    <source>
        <dbReference type="SAM" id="MobiDB-lite"/>
    </source>
</evidence>
<name>A0A7W7HXT0_9ACTN</name>
<proteinExistence type="predicted"/>
<feature type="region of interest" description="Disordered" evidence="1">
    <location>
        <begin position="1"/>
        <end position="29"/>
    </location>
</feature>
<dbReference type="AlphaFoldDB" id="A0A7W7HXT0"/>
<sequence>MGRLTIEAEPPARTPELLRAALRDLDDDH</sequence>
<evidence type="ECO:0000313" key="3">
    <source>
        <dbReference type="Proteomes" id="UP000578112"/>
    </source>
</evidence>
<dbReference type="Proteomes" id="UP000578112">
    <property type="component" value="Unassembled WGS sequence"/>
</dbReference>
<reference evidence="2 3" key="1">
    <citation type="submission" date="2020-08" db="EMBL/GenBank/DDBJ databases">
        <title>Sequencing the genomes of 1000 actinobacteria strains.</title>
        <authorList>
            <person name="Klenk H.-P."/>
        </authorList>
    </citation>
    <scope>NUCLEOTIDE SEQUENCE [LARGE SCALE GENOMIC DNA]</scope>
    <source>
        <strain evidence="2 3">DSM 43149</strain>
    </source>
</reference>
<organism evidence="2 3">
    <name type="scientific">Actinoplanes digitatis</name>
    <dbReference type="NCBI Taxonomy" id="1868"/>
    <lineage>
        <taxon>Bacteria</taxon>
        <taxon>Bacillati</taxon>
        <taxon>Actinomycetota</taxon>
        <taxon>Actinomycetes</taxon>
        <taxon>Micromonosporales</taxon>
        <taxon>Micromonosporaceae</taxon>
        <taxon>Actinoplanes</taxon>
    </lineage>
</organism>
<evidence type="ECO:0000313" key="2">
    <source>
        <dbReference type="EMBL" id="MBB4762721.1"/>
    </source>
</evidence>
<gene>
    <name evidence="2" type="ORF">BJ971_003277</name>
</gene>
<comment type="caution">
    <text evidence="2">The sequence shown here is derived from an EMBL/GenBank/DDBJ whole genome shotgun (WGS) entry which is preliminary data.</text>
</comment>
<accession>A0A7W7HXT0</accession>